<dbReference type="EMBL" id="CADEAL010003424">
    <property type="protein sequence ID" value="CAB1444693.1"/>
    <property type="molecule type" value="Genomic_DNA"/>
</dbReference>
<organism evidence="2 3">
    <name type="scientific">Pleuronectes platessa</name>
    <name type="common">European plaice</name>
    <dbReference type="NCBI Taxonomy" id="8262"/>
    <lineage>
        <taxon>Eukaryota</taxon>
        <taxon>Metazoa</taxon>
        <taxon>Chordata</taxon>
        <taxon>Craniata</taxon>
        <taxon>Vertebrata</taxon>
        <taxon>Euteleostomi</taxon>
        <taxon>Actinopterygii</taxon>
        <taxon>Neopterygii</taxon>
        <taxon>Teleostei</taxon>
        <taxon>Neoteleostei</taxon>
        <taxon>Acanthomorphata</taxon>
        <taxon>Carangaria</taxon>
        <taxon>Pleuronectiformes</taxon>
        <taxon>Pleuronectoidei</taxon>
        <taxon>Pleuronectidae</taxon>
        <taxon>Pleuronectes</taxon>
    </lineage>
</organism>
<evidence type="ECO:0000256" key="1">
    <source>
        <dbReference type="SAM" id="MobiDB-lite"/>
    </source>
</evidence>
<proteinExistence type="predicted"/>
<evidence type="ECO:0000313" key="2">
    <source>
        <dbReference type="EMBL" id="CAB1444693.1"/>
    </source>
</evidence>
<evidence type="ECO:0000313" key="3">
    <source>
        <dbReference type="Proteomes" id="UP001153269"/>
    </source>
</evidence>
<sequence length="131" mass="14702">MSSAARDPAEGRRPSWADTITKLGTRAPRPISSPAGRLSRKYMPPWFGREEEEDVEMKAGQELTAATVADFYQRTNLQAPAAPGSMWREWRSRTGPEEIKPEALICSISSSESRGAFCHFDRMQSYYTEGI</sequence>
<name>A0A9N7V894_PLEPL</name>
<dbReference type="Proteomes" id="UP001153269">
    <property type="component" value="Unassembled WGS sequence"/>
</dbReference>
<keyword evidence="3" id="KW-1185">Reference proteome</keyword>
<comment type="caution">
    <text evidence="2">The sequence shown here is derived from an EMBL/GenBank/DDBJ whole genome shotgun (WGS) entry which is preliminary data.</text>
</comment>
<protein>
    <submittedName>
        <fullName evidence="2">Uncharacterized protein</fullName>
    </submittedName>
</protein>
<dbReference type="AlphaFoldDB" id="A0A9N7V894"/>
<gene>
    <name evidence="2" type="ORF">PLEPLA_LOCUS32411</name>
</gene>
<accession>A0A9N7V894</accession>
<reference evidence="2" key="1">
    <citation type="submission" date="2020-03" db="EMBL/GenBank/DDBJ databases">
        <authorList>
            <person name="Weist P."/>
        </authorList>
    </citation>
    <scope>NUCLEOTIDE SEQUENCE</scope>
</reference>
<feature type="region of interest" description="Disordered" evidence="1">
    <location>
        <begin position="1"/>
        <end position="37"/>
    </location>
</feature>